<proteinExistence type="predicted"/>
<organism evidence="2 3">
    <name type="scientific">Eruca vesicaria subsp. sativa</name>
    <name type="common">Garden rocket</name>
    <name type="synonym">Eruca sativa</name>
    <dbReference type="NCBI Taxonomy" id="29727"/>
    <lineage>
        <taxon>Eukaryota</taxon>
        <taxon>Viridiplantae</taxon>
        <taxon>Streptophyta</taxon>
        <taxon>Embryophyta</taxon>
        <taxon>Tracheophyta</taxon>
        <taxon>Spermatophyta</taxon>
        <taxon>Magnoliopsida</taxon>
        <taxon>eudicotyledons</taxon>
        <taxon>Gunneridae</taxon>
        <taxon>Pentapetalae</taxon>
        <taxon>rosids</taxon>
        <taxon>malvids</taxon>
        <taxon>Brassicales</taxon>
        <taxon>Brassicaceae</taxon>
        <taxon>Brassiceae</taxon>
        <taxon>Eruca</taxon>
    </lineage>
</organism>
<dbReference type="PANTHER" id="PTHR23185:SF0">
    <property type="entry name" value="PROTEIN VIRILIZER HOMOLOG"/>
    <property type="match status" value="1"/>
</dbReference>
<evidence type="ECO:0000256" key="1">
    <source>
        <dbReference type="SAM" id="MobiDB-lite"/>
    </source>
</evidence>
<comment type="caution">
    <text evidence="2">The sequence shown here is derived from an EMBL/GenBank/DDBJ whole genome shotgun (WGS) entry which is preliminary data.</text>
</comment>
<dbReference type="InterPro" id="IPR026736">
    <property type="entry name" value="Virilizer"/>
</dbReference>
<name>A0ABC8KSY8_ERUVS</name>
<dbReference type="AlphaFoldDB" id="A0ABC8KSY8"/>
<dbReference type="PANTHER" id="PTHR23185">
    <property type="entry name" value="PROTEIN VIRILIZER HOMOLOG"/>
    <property type="match status" value="1"/>
</dbReference>
<sequence length="383" mass="43136">MPHSSGSLWNPSSPHSIVEDSDSDANGSSQFSHMGTSNVDENAQSEFSSRISVSRPEMSSIREPSISSDRKFVEQADKTNKMAPLKNDSRFVPGYNNIPGSSGHNLIDPRVGSHGFYSKSNQQRHTGHIHGGFSSSGVYDPKMLPNQPPLCNTLMQSGFSRPFYGIPMLPIPQSLSPHSIPQQLPLIMQLQRPSIQYISQPSEQGLSLRNQYQYPLHPMQMMQQTQIQPYYHVQQQPQAVIGQQGAGTSQRQESGMLLHDYLQSPEPLQALLLSNSEKMRELLEQNQKLMQMLQNYTDMGLWEIPRFFSITSISLRLFYVVSDDDVPEDQLCHNVKVRWGFSVLLRNLIVTACVNYLEAVPWEEGEEEEMLRVIPMIGSEATG</sequence>
<evidence type="ECO:0000313" key="2">
    <source>
        <dbReference type="EMBL" id="CAH8361639.1"/>
    </source>
</evidence>
<feature type="compositionally biased region" description="Polar residues" evidence="1">
    <location>
        <begin position="24"/>
        <end position="52"/>
    </location>
</feature>
<feature type="region of interest" description="Disordered" evidence="1">
    <location>
        <begin position="1"/>
        <end position="70"/>
    </location>
</feature>
<protein>
    <submittedName>
        <fullName evidence="2">Uncharacterized protein</fullName>
    </submittedName>
</protein>
<reference evidence="2 3" key="1">
    <citation type="submission" date="2022-03" db="EMBL/GenBank/DDBJ databases">
        <authorList>
            <person name="Macdonald S."/>
            <person name="Ahmed S."/>
            <person name="Newling K."/>
        </authorList>
    </citation>
    <scope>NUCLEOTIDE SEQUENCE [LARGE SCALE GENOMIC DNA]</scope>
</reference>
<dbReference type="Proteomes" id="UP001642260">
    <property type="component" value="Unassembled WGS sequence"/>
</dbReference>
<gene>
    <name evidence="2" type="ORF">ERUC_LOCUS27395</name>
</gene>
<accession>A0ABC8KSY8</accession>
<feature type="compositionally biased region" description="Polar residues" evidence="1">
    <location>
        <begin position="1"/>
        <end position="15"/>
    </location>
</feature>
<dbReference type="EMBL" id="CAKOAT010310710">
    <property type="protein sequence ID" value="CAH8361639.1"/>
    <property type="molecule type" value="Genomic_DNA"/>
</dbReference>
<keyword evidence="3" id="KW-1185">Reference proteome</keyword>
<evidence type="ECO:0000313" key="3">
    <source>
        <dbReference type="Proteomes" id="UP001642260"/>
    </source>
</evidence>